<keyword evidence="2" id="KW-1185">Reference proteome</keyword>
<accession>A0A8T1N822</accession>
<sequence length="125" mass="14648">MSRFHNRYVTILHIKQLKNRRKQHIFSFSPLLFRLHRKPQHAQTKNTPTFAISPPSILFSFSIFITLHLCKSPKHAETENHPRSILFSSPSSSHKNTNLEIYVILRLCIKHQSHHFSSPLSSQKL</sequence>
<dbReference type="AlphaFoldDB" id="A0A8T1N822"/>
<reference evidence="1" key="1">
    <citation type="submission" date="2020-12" db="EMBL/GenBank/DDBJ databases">
        <title>WGS assembly of Carya illinoinensis cv. Pawnee.</title>
        <authorList>
            <person name="Platts A."/>
            <person name="Shu S."/>
            <person name="Wright S."/>
            <person name="Barry K."/>
            <person name="Edger P."/>
            <person name="Pires J.C."/>
            <person name="Schmutz J."/>
        </authorList>
    </citation>
    <scope>NUCLEOTIDE SEQUENCE</scope>
    <source>
        <tissue evidence="1">Leaf</tissue>
    </source>
</reference>
<comment type="caution">
    <text evidence="1">The sequence shown here is derived from an EMBL/GenBank/DDBJ whole genome shotgun (WGS) entry which is preliminary data.</text>
</comment>
<proteinExistence type="predicted"/>
<gene>
    <name evidence="1" type="ORF">CIPAW_15G159600</name>
</gene>
<evidence type="ECO:0000313" key="2">
    <source>
        <dbReference type="Proteomes" id="UP000811609"/>
    </source>
</evidence>
<dbReference type="Proteomes" id="UP000811609">
    <property type="component" value="Chromosome 15"/>
</dbReference>
<evidence type="ECO:0000313" key="1">
    <source>
        <dbReference type="EMBL" id="KAG6627869.1"/>
    </source>
</evidence>
<protein>
    <submittedName>
        <fullName evidence="1">Uncharacterized protein</fullName>
    </submittedName>
</protein>
<dbReference type="EMBL" id="CM031823">
    <property type="protein sequence ID" value="KAG6627869.1"/>
    <property type="molecule type" value="Genomic_DNA"/>
</dbReference>
<organism evidence="1 2">
    <name type="scientific">Carya illinoinensis</name>
    <name type="common">Pecan</name>
    <dbReference type="NCBI Taxonomy" id="32201"/>
    <lineage>
        <taxon>Eukaryota</taxon>
        <taxon>Viridiplantae</taxon>
        <taxon>Streptophyta</taxon>
        <taxon>Embryophyta</taxon>
        <taxon>Tracheophyta</taxon>
        <taxon>Spermatophyta</taxon>
        <taxon>Magnoliopsida</taxon>
        <taxon>eudicotyledons</taxon>
        <taxon>Gunneridae</taxon>
        <taxon>Pentapetalae</taxon>
        <taxon>rosids</taxon>
        <taxon>fabids</taxon>
        <taxon>Fagales</taxon>
        <taxon>Juglandaceae</taxon>
        <taxon>Carya</taxon>
    </lineage>
</organism>
<name>A0A8T1N822_CARIL</name>